<gene>
    <name evidence="1" type="ORF">NCTC13307_02762</name>
</gene>
<protein>
    <submittedName>
        <fullName evidence="1">ATP-dependent RNA helicase</fullName>
    </submittedName>
</protein>
<dbReference type="AlphaFoldDB" id="A0A381IAZ1"/>
<name>A0A381IAZ1_CLODI</name>
<dbReference type="EMBL" id="UFWD01000001">
    <property type="protein sequence ID" value="SUY25352.1"/>
    <property type="molecule type" value="Genomic_DNA"/>
</dbReference>
<proteinExistence type="predicted"/>
<keyword evidence="1" id="KW-0547">Nucleotide-binding</keyword>
<accession>A0A381IAZ1</accession>
<dbReference type="GO" id="GO:0004386">
    <property type="term" value="F:helicase activity"/>
    <property type="evidence" value="ECO:0007669"/>
    <property type="project" value="UniProtKB-KW"/>
</dbReference>
<keyword evidence="1" id="KW-0378">Hydrolase</keyword>
<keyword evidence="1" id="KW-0347">Helicase</keyword>
<evidence type="ECO:0000313" key="1">
    <source>
        <dbReference type="EMBL" id="SUY25352.1"/>
    </source>
</evidence>
<reference evidence="1" key="1">
    <citation type="submission" date="2018-06" db="EMBL/GenBank/DDBJ databases">
        <authorList>
            <consortium name="Pathogen Informatics"/>
            <person name="Doyle S."/>
        </authorList>
    </citation>
    <scope>NUCLEOTIDE SEQUENCE</scope>
    <source>
        <strain evidence="1">NCTC13307</strain>
    </source>
</reference>
<organism evidence="1">
    <name type="scientific">Clostridioides difficile</name>
    <name type="common">Peptoclostridium difficile</name>
    <dbReference type="NCBI Taxonomy" id="1496"/>
    <lineage>
        <taxon>Bacteria</taxon>
        <taxon>Bacillati</taxon>
        <taxon>Bacillota</taxon>
        <taxon>Clostridia</taxon>
        <taxon>Peptostreptococcales</taxon>
        <taxon>Peptostreptococcaceae</taxon>
        <taxon>Clostridioides</taxon>
    </lineage>
</organism>
<keyword evidence="1" id="KW-0067">ATP-binding</keyword>
<sequence>MRLRDKFTFLRKALAATNPKKAIVFVNNEKNIEVLVSKLNYHNYKAIGILEIWKKKIERMQ</sequence>